<dbReference type="AlphaFoldDB" id="A0A0D1AC92"/>
<dbReference type="InterPro" id="IPR036388">
    <property type="entry name" value="WH-like_DNA-bd_sf"/>
</dbReference>
<dbReference type="PATRIC" id="fig|1335616.4.peg.28"/>
<keyword evidence="2" id="KW-0238">DNA-binding</keyword>
<evidence type="ECO:0000256" key="1">
    <source>
        <dbReference type="ARBA" id="ARBA00023015"/>
    </source>
</evidence>
<feature type="domain" description="HTH marR-type" evidence="4">
    <location>
        <begin position="2"/>
        <end position="136"/>
    </location>
</feature>
<keyword evidence="3" id="KW-0804">Transcription</keyword>
<keyword evidence="1" id="KW-0805">Transcription regulation</keyword>
<dbReference type="InterPro" id="IPR000835">
    <property type="entry name" value="HTH_MarR-typ"/>
</dbReference>
<dbReference type="SMART" id="SM00347">
    <property type="entry name" value="HTH_MARR"/>
    <property type="match status" value="1"/>
</dbReference>
<evidence type="ECO:0000256" key="2">
    <source>
        <dbReference type="ARBA" id="ARBA00023125"/>
    </source>
</evidence>
<gene>
    <name evidence="5" type="ORF">WDC_0028</name>
</gene>
<evidence type="ECO:0000313" key="6">
    <source>
        <dbReference type="Proteomes" id="UP000032279"/>
    </source>
</evidence>
<dbReference type="EMBL" id="AWTT01000001">
    <property type="protein sequence ID" value="KIS04291.1"/>
    <property type="molecule type" value="Genomic_DNA"/>
</dbReference>
<name>A0A0D1AC92_9LACO</name>
<proteinExistence type="predicted"/>
<organism evidence="5 6">
    <name type="scientific">Paucilactobacillus wasatchensis</name>
    <dbReference type="NCBI Taxonomy" id="1335616"/>
    <lineage>
        <taxon>Bacteria</taxon>
        <taxon>Bacillati</taxon>
        <taxon>Bacillota</taxon>
        <taxon>Bacilli</taxon>
        <taxon>Lactobacillales</taxon>
        <taxon>Lactobacillaceae</taxon>
        <taxon>Paucilactobacillus</taxon>
    </lineage>
</organism>
<evidence type="ECO:0000256" key="3">
    <source>
        <dbReference type="ARBA" id="ARBA00023163"/>
    </source>
</evidence>
<dbReference type="OrthoDB" id="384891at2"/>
<dbReference type="GO" id="GO:0003677">
    <property type="term" value="F:DNA binding"/>
    <property type="evidence" value="ECO:0007669"/>
    <property type="project" value="UniProtKB-KW"/>
</dbReference>
<dbReference type="SUPFAM" id="SSF46785">
    <property type="entry name" value="Winged helix' DNA-binding domain"/>
    <property type="match status" value="1"/>
</dbReference>
<dbReference type="GO" id="GO:0003700">
    <property type="term" value="F:DNA-binding transcription factor activity"/>
    <property type="evidence" value="ECO:0007669"/>
    <property type="project" value="InterPro"/>
</dbReference>
<dbReference type="RefSeq" id="WP_044009785.1">
    <property type="nucleotide sequence ID" value="NZ_AWTT01000001.1"/>
</dbReference>
<reference evidence="5 6" key="1">
    <citation type="submission" date="2013-08" db="EMBL/GenBank/DDBJ databases">
        <title>Lactobacillus wasatchii sp. WDC04, a late gas producing bacteria isolated from aged chedder cheese.</title>
        <authorList>
            <person name="Oberg C.J."/>
            <person name="Culumber M."/>
            <person name="McMahon D.J."/>
            <person name="Broadbent J.R."/>
            <person name="Oberg T.S."/>
            <person name="Ortaki F."/>
        </authorList>
    </citation>
    <scope>NUCLEOTIDE SEQUENCE [LARGE SCALE GENOMIC DNA]</scope>
    <source>
        <strain evidence="5 6">WDC04</strain>
    </source>
</reference>
<comment type="caution">
    <text evidence="5">The sequence shown here is derived from an EMBL/GenBank/DDBJ whole genome shotgun (WGS) entry which is preliminary data.</text>
</comment>
<protein>
    <submittedName>
        <fullName evidence="5">Transcriptional regulator, MarR family</fullName>
    </submittedName>
</protein>
<dbReference type="STRING" id="1335616.WDC_0028"/>
<dbReference type="Gene3D" id="1.10.10.10">
    <property type="entry name" value="Winged helix-like DNA-binding domain superfamily/Winged helix DNA-binding domain"/>
    <property type="match status" value="1"/>
</dbReference>
<keyword evidence="6" id="KW-1185">Reference proteome</keyword>
<accession>A0A0D1AC92</accession>
<dbReference type="Proteomes" id="UP000032279">
    <property type="component" value="Unassembled WGS sequence"/>
</dbReference>
<evidence type="ECO:0000313" key="5">
    <source>
        <dbReference type="EMBL" id="KIS04291.1"/>
    </source>
</evidence>
<dbReference type="Pfam" id="PF12802">
    <property type="entry name" value="MarR_2"/>
    <property type="match status" value="1"/>
</dbReference>
<evidence type="ECO:0000259" key="4">
    <source>
        <dbReference type="PROSITE" id="PS50995"/>
    </source>
</evidence>
<dbReference type="PROSITE" id="PS50995">
    <property type="entry name" value="HTH_MARR_2"/>
    <property type="match status" value="1"/>
</dbReference>
<dbReference type="PANTHER" id="PTHR42756:SF1">
    <property type="entry name" value="TRANSCRIPTIONAL REPRESSOR OF EMRAB OPERON"/>
    <property type="match status" value="1"/>
</dbReference>
<dbReference type="InterPro" id="IPR036390">
    <property type="entry name" value="WH_DNA-bd_sf"/>
</dbReference>
<dbReference type="PANTHER" id="PTHR42756">
    <property type="entry name" value="TRANSCRIPTIONAL REGULATOR, MARR"/>
    <property type="match status" value="1"/>
</dbReference>
<sequence>MTKNTGRLLKMAANQLTKKFDQFAAQFNLTGTQMSIIDFLSRHPNTEVTQKDIELEFNIRRSTATVLLQRMERKQLLFRSASTTDARQKTVHLTKSNNKLVSAITAYMDQQQRALTTKFSVPEVAAFETMLNYYLNANQGGE</sequence>